<dbReference type="RefSeq" id="WP_143336960.1">
    <property type="nucleotide sequence ID" value="NZ_CP066007.1"/>
</dbReference>
<organism evidence="2 3">
    <name type="scientific">Corynebacterium glucuronolyticum</name>
    <dbReference type="NCBI Taxonomy" id="39791"/>
    <lineage>
        <taxon>Bacteria</taxon>
        <taxon>Bacillati</taxon>
        <taxon>Actinomycetota</taxon>
        <taxon>Actinomycetes</taxon>
        <taxon>Mycobacteriales</taxon>
        <taxon>Corynebacteriaceae</taxon>
        <taxon>Corynebacterium</taxon>
    </lineage>
</organism>
<feature type="region of interest" description="Disordered" evidence="1">
    <location>
        <begin position="48"/>
        <end position="78"/>
    </location>
</feature>
<feature type="compositionally biased region" description="Basic and acidic residues" evidence="1">
    <location>
        <begin position="60"/>
        <end position="72"/>
    </location>
</feature>
<gene>
    <name evidence="2" type="ORF">I6I10_12340</name>
</gene>
<evidence type="ECO:0000313" key="3">
    <source>
        <dbReference type="Proteomes" id="UP000596145"/>
    </source>
</evidence>
<dbReference type="EMBL" id="CP066007">
    <property type="protein sequence ID" value="QQB46215.1"/>
    <property type="molecule type" value="Genomic_DNA"/>
</dbReference>
<reference evidence="2 3" key="1">
    <citation type="submission" date="2020-12" db="EMBL/GenBank/DDBJ databases">
        <title>FDA dAtabase for Regulatory Grade micrObial Sequences (FDA-ARGOS): Supporting development and validation of Infectious Disease Dx tests.</title>
        <authorList>
            <person name="Sproer C."/>
            <person name="Gronow S."/>
            <person name="Severitt S."/>
            <person name="Schroder I."/>
            <person name="Tallon L."/>
            <person name="Sadzewicz L."/>
            <person name="Zhao X."/>
            <person name="Boylan J."/>
            <person name="Ott S."/>
            <person name="Bowen H."/>
            <person name="Vavikolanu K."/>
            <person name="Mehta A."/>
            <person name="Aluvathingal J."/>
            <person name="Nadendla S."/>
            <person name="Lowell S."/>
            <person name="Myers T."/>
            <person name="Yan Y."/>
            <person name="Sichtig H."/>
        </authorList>
    </citation>
    <scope>NUCLEOTIDE SEQUENCE [LARGE SCALE GENOMIC DNA]</scope>
    <source>
        <strain evidence="2 3">FDAARGOS_1053</strain>
    </source>
</reference>
<proteinExistence type="predicted"/>
<dbReference type="AlphaFoldDB" id="A0A7T4JUV7"/>
<accession>A0A7T4JUV7</accession>
<evidence type="ECO:0000313" key="2">
    <source>
        <dbReference type="EMBL" id="QQB46215.1"/>
    </source>
</evidence>
<sequence length="78" mass="8510">MAVSDSSDPKGSIIFDDRFAVALGPQEAALERERGSLLFLAHAATCPAAKRSSTSSRMPESVRRQVEALKEARRGHKR</sequence>
<name>A0A7T4JUV7_9CORY</name>
<protein>
    <submittedName>
        <fullName evidence="2">Uncharacterized protein</fullName>
    </submittedName>
</protein>
<evidence type="ECO:0000256" key="1">
    <source>
        <dbReference type="SAM" id="MobiDB-lite"/>
    </source>
</evidence>
<dbReference type="Proteomes" id="UP000596145">
    <property type="component" value="Chromosome"/>
</dbReference>